<feature type="region of interest" description="Disordered" evidence="1">
    <location>
        <begin position="41"/>
        <end position="62"/>
    </location>
</feature>
<evidence type="ECO:0000256" key="1">
    <source>
        <dbReference type="SAM" id="MobiDB-lite"/>
    </source>
</evidence>
<feature type="compositionally biased region" description="Gly residues" evidence="1">
    <location>
        <begin position="51"/>
        <end position="60"/>
    </location>
</feature>
<keyword evidence="3" id="KW-1185">Reference proteome</keyword>
<reference evidence="2" key="1">
    <citation type="submission" date="2023-04" db="EMBL/GenBank/DDBJ databases">
        <authorList>
            <consortium name="ELIXIR-Norway"/>
        </authorList>
    </citation>
    <scope>NUCLEOTIDE SEQUENCE [LARGE SCALE GENOMIC DNA]</scope>
</reference>
<dbReference type="Proteomes" id="UP001176941">
    <property type="component" value="Chromosome 7"/>
</dbReference>
<protein>
    <submittedName>
        <fullName evidence="2">Uncharacterized protein</fullName>
    </submittedName>
</protein>
<evidence type="ECO:0000313" key="2">
    <source>
        <dbReference type="EMBL" id="CAI9178226.1"/>
    </source>
</evidence>
<name>A0ABN8ZZL7_RANTA</name>
<accession>A0ABN8ZZL7</accession>
<evidence type="ECO:0000313" key="3">
    <source>
        <dbReference type="Proteomes" id="UP001176941"/>
    </source>
</evidence>
<sequence length="108" mass="11387">MMLVRQTNPQTQPKAKATRIPETADAVQGLLVQAPSCRRDGGWKRVPELQGGEGGAGSGRRGCQCAPTRGAAGSASLALLLRSPERSECLFSRSQYPFVLIGLSSFAA</sequence>
<gene>
    <name evidence="2" type="ORF">MRATA1EN1_LOCUS27188</name>
</gene>
<dbReference type="EMBL" id="OX459943">
    <property type="protein sequence ID" value="CAI9178226.1"/>
    <property type="molecule type" value="Genomic_DNA"/>
</dbReference>
<organism evidence="2 3">
    <name type="scientific">Rangifer tarandus platyrhynchus</name>
    <name type="common">Svalbard reindeer</name>
    <dbReference type="NCBI Taxonomy" id="3082113"/>
    <lineage>
        <taxon>Eukaryota</taxon>
        <taxon>Metazoa</taxon>
        <taxon>Chordata</taxon>
        <taxon>Craniata</taxon>
        <taxon>Vertebrata</taxon>
        <taxon>Euteleostomi</taxon>
        <taxon>Mammalia</taxon>
        <taxon>Eutheria</taxon>
        <taxon>Laurasiatheria</taxon>
        <taxon>Artiodactyla</taxon>
        <taxon>Ruminantia</taxon>
        <taxon>Pecora</taxon>
        <taxon>Cervidae</taxon>
        <taxon>Odocoileinae</taxon>
        <taxon>Rangifer</taxon>
    </lineage>
</organism>
<proteinExistence type="predicted"/>